<dbReference type="InterPro" id="IPR028098">
    <property type="entry name" value="Glyco_trans_4-like_N"/>
</dbReference>
<protein>
    <submittedName>
        <fullName evidence="2">Glycosyltransferase family 4 protein</fullName>
    </submittedName>
</protein>
<dbReference type="SUPFAM" id="SSF53756">
    <property type="entry name" value="UDP-Glycosyltransferase/glycogen phosphorylase"/>
    <property type="match status" value="1"/>
</dbReference>
<dbReference type="Proteomes" id="UP001193081">
    <property type="component" value="Unassembled WGS sequence"/>
</dbReference>
<dbReference type="Gene3D" id="3.40.50.2000">
    <property type="entry name" value="Glycogen Phosphorylase B"/>
    <property type="match status" value="2"/>
</dbReference>
<feature type="domain" description="Glycosyltransferase subfamily 4-like N-terminal" evidence="1">
    <location>
        <begin position="60"/>
        <end position="194"/>
    </location>
</feature>
<dbReference type="PANTHER" id="PTHR12526:SF590">
    <property type="entry name" value="ALPHA-MALTOSE-1-PHOSPHATE SYNTHASE"/>
    <property type="match status" value="1"/>
</dbReference>
<accession>A0ABS4D9L7</accession>
<evidence type="ECO:0000259" key="1">
    <source>
        <dbReference type="Pfam" id="PF13439"/>
    </source>
</evidence>
<dbReference type="Pfam" id="PF13439">
    <property type="entry name" value="Glyco_transf_4"/>
    <property type="match status" value="1"/>
</dbReference>
<dbReference type="Pfam" id="PF13692">
    <property type="entry name" value="Glyco_trans_1_4"/>
    <property type="match status" value="1"/>
</dbReference>
<proteinExistence type="predicted"/>
<reference evidence="2 3" key="1">
    <citation type="submission" date="2021-03" db="EMBL/GenBank/DDBJ databases">
        <authorList>
            <person name="Grouzdev D.S."/>
        </authorList>
    </citation>
    <scope>NUCLEOTIDE SEQUENCE [LARGE SCALE GENOMIC DNA]</scope>
    <source>
        <strain evidence="2 3">M50-1</strain>
    </source>
</reference>
<keyword evidence="3" id="KW-1185">Reference proteome</keyword>
<sequence length="386" mass="42845">MFQTFTPLAPNRSGGTNTVYTIGFVIEQVLGHITHTQNLRANVCDDPDVRTEWVLVPYEVTGLARHLPVYATNWTVRAGLGARRGLAHMVREVRPDVLFFHTQVPAMLAVDWLRRFPSIISLDATPLQYDRLGEFYAHQTGSLTSELLKWRLSRVCFELARHLVVWSNWAKQGLIDEYAVPAEKITVIPPGVNVRAWLRPTPLKPDGHQVKILFVGGNLERKGGLLLLEAFRSLRHLGIELHLVTRDPVAPEPGVFVYHDMQPNSDRLKALYHSCDIFALPTYGDCLPMVLSEAGAAGMATVSTRVGAIPEVVRHDETGLLVEPGDVAGLTLALQQLVLNPALRLRLAHAAVAHIRQAYDLQVNSRRLLALLKHEAAAARGQVRVA</sequence>
<evidence type="ECO:0000313" key="3">
    <source>
        <dbReference type="Proteomes" id="UP001193081"/>
    </source>
</evidence>
<dbReference type="PANTHER" id="PTHR12526">
    <property type="entry name" value="GLYCOSYLTRANSFERASE"/>
    <property type="match status" value="1"/>
</dbReference>
<dbReference type="EMBL" id="SIJK02000015">
    <property type="protein sequence ID" value="MBP1466122.1"/>
    <property type="molecule type" value="Genomic_DNA"/>
</dbReference>
<organism evidence="2 3">
    <name type="scientific">Candidatus Chloroploca mongolica</name>
    <dbReference type="NCBI Taxonomy" id="2528176"/>
    <lineage>
        <taxon>Bacteria</taxon>
        <taxon>Bacillati</taxon>
        <taxon>Chloroflexota</taxon>
        <taxon>Chloroflexia</taxon>
        <taxon>Chloroflexales</taxon>
        <taxon>Chloroflexineae</taxon>
        <taxon>Oscillochloridaceae</taxon>
        <taxon>Candidatus Chloroploca</taxon>
    </lineage>
</organism>
<dbReference type="CDD" id="cd03801">
    <property type="entry name" value="GT4_PimA-like"/>
    <property type="match status" value="1"/>
</dbReference>
<comment type="caution">
    <text evidence="2">The sequence shown here is derived from an EMBL/GenBank/DDBJ whole genome shotgun (WGS) entry which is preliminary data.</text>
</comment>
<evidence type="ECO:0000313" key="2">
    <source>
        <dbReference type="EMBL" id="MBP1466122.1"/>
    </source>
</evidence>
<name>A0ABS4D9L7_9CHLR</name>
<gene>
    <name evidence="2" type="ORF">EYB53_010440</name>
</gene>